<feature type="transmembrane region" description="Helical" evidence="7">
    <location>
        <begin position="169"/>
        <end position="191"/>
    </location>
</feature>
<feature type="transmembrane region" description="Helical" evidence="7">
    <location>
        <begin position="90"/>
        <end position="112"/>
    </location>
</feature>
<gene>
    <name evidence="8" type="ORF">BSU04_23945</name>
</gene>
<dbReference type="EMBL" id="MTHB01000155">
    <property type="protein sequence ID" value="OXC76023.1"/>
    <property type="molecule type" value="Genomic_DNA"/>
</dbReference>
<evidence type="ECO:0008006" key="10">
    <source>
        <dbReference type="Google" id="ProtNLM"/>
    </source>
</evidence>
<feature type="transmembrane region" description="Helical" evidence="7">
    <location>
        <begin position="306"/>
        <end position="323"/>
    </location>
</feature>
<comment type="similarity">
    <text evidence="2">Belongs to the polysaccharide synthase family.</text>
</comment>
<evidence type="ECO:0000256" key="4">
    <source>
        <dbReference type="ARBA" id="ARBA00022692"/>
    </source>
</evidence>
<feature type="transmembrane region" description="Helical" evidence="7">
    <location>
        <begin position="344"/>
        <end position="362"/>
    </location>
</feature>
<evidence type="ECO:0000313" key="8">
    <source>
        <dbReference type="EMBL" id="OXC76023.1"/>
    </source>
</evidence>
<dbReference type="GO" id="GO:0005886">
    <property type="term" value="C:plasma membrane"/>
    <property type="evidence" value="ECO:0007669"/>
    <property type="project" value="UniProtKB-SubCell"/>
</dbReference>
<dbReference type="AlphaFoldDB" id="A0A226WY42"/>
<keyword evidence="6 7" id="KW-0472">Membrane</keyword>
<evidence type="ECO:0000256" key="1">
    <source>
        <dbReference type="ARBA" id="ARBA00004651"/>
    </source>
</evidence>
<name>A0A226WY42_CABSO</name>
<keyword evidence="3" id="KW-1003">Cell membrane</keyword>
<feature type="transmembrane region" description="Helical" evidence="7">
    <location>
        <begin position="438"/>
        <end position="455"/>
    </location>
</feature>
<evidence type="ECO:0000256" key="2">
    <source>
        <dbReference type="ARBA" id="ARBA00007430"/>
    </source>
</evidence>
<comment type="caution">
    <text evidence="8">The sequence shown here is derived from an EMBL/GenBank/DDBJ whole genome shotgun (WGS) entry which is preliminary data.</text>
</comment>
<proteinExistence type="inferred from homology"/>
<accession>A0A226WY42</accession>
<keyword evidence="5 7" id="KW-1133">Transmembrane helix</keyword>
<feature type="transmembrane region" description="Helical" evidence="7">
    <location>
        <begin position="414"/>
        <end position="432"/>
    </location>
</feature>
<sequence>MAHGTGRATLPLRKPWGYIVHAKSRLAGNPFATLQLQKIVPTQGMSVRAVRLPFSTASVRFDQDAAIWVLLQQIVVRGFVAIKFLAIGRILGPSAIGSVSVALLAVAIAEALSDTGLAQAVVQGRETPNRSQLGAVWTTLASRGGLIAVLIVCAAPLMNQQFHLGGSLLLLQLAALLPLIRGVASPAYYIVTRERGFMRIAGVEMSSAFLDCAIGLSFALAGAGAYSVLLGMVAGESLKTVLTWTTMSPRPPLRLSWRGIGHYVNFSRWIWAGSVVNLLLNQFDKVIVAKLLGPAQLGAYQMSSKLAQMLLADAAIAMSQYLFPTFSAHHRKDADFAARLFRRYLALIAGGLVVLVIILRLVAEPLFQIVLGTAWLPAVPLFRIFVVNMAIGAMIAVLVSYLRAVGLPKVATHASIIQAVVLLVTVPFATHLWGVTGIAWAMTVGLGAAAGWMLFRIAREA</sequence>
<dbReference type="PANTHER" id="PTHR30250">
    <property type="entry name" value="PST FAMILY PREDICTED COLANIC ACID TRANSPORTER"/>
    <property type="match status" value="1"/>
</dbReference>
<dbReference type="InterPro" id="IPR050833">
    <property type="entry name" value="Poly_Biosynth_Transport"/>
</dbReference>
<feature type="transmembrane region" description="Helical" evidence="7">
    <location>
        <begin position="212"/>
        <end position="234"/>
    </location>
</feature>
<protein>
    <recommendedName>
        <fullName evidence="10">PST family polysaccharide transporter</fullName>
    </recommendedName>
</protein>
<evidence type="ECO:0000256" key="5">
    <source>
        <dbReference type="ARBA" id="ARBA00022989"/>
    </source>
</evidence>
<dbReference type="Pfam" id="PF13440">
    <property type="entry name" value="Polysacc_synt_3"/>
    <property type="match status" value="1"/>
</dbReference>
<feature type="transmembrane region" description="Helical" evidence="7">
    <location>
        <begin position="133"/>
        <end position="157"/>
    </location>
</feature>
<keyword evidence="4 7" id="KW-0812">Transmembrane</keyword>
<reference evidence="9" key="1">
    <citation type="submission" date="2017-01" db="EMBL/GenBank/DDBJ databases">
        <title>Genome Analysis of Deinococcus marmoris KOPRI26562.</title>
        <authorList>
            <person name="Kim J.H."/>
            <person name="Oh H.-M."/>
        </authorList>
    </citation>
    <scope>NUCLEOTIDE SEQUENCE [LARGE SCALE GENOMIC DNA]</scope>
    <source>
        <strain evidence="9">PAMC 26633</strain>
    </source>
</reference>
<dbReference type="Proteomes" id="UP000214720">
    <property type="component" value="Unassembled WGS sequence"/>
</dbReference>
<evidence type="ECO:0000256" key="7">
    <source>
        <dbReference type="SAM" id="Phobius"/>
    </source>
</evidence>
<evidence type="ECO:0000256" key="6">
    <source>
        <dbReference type="ARBA" id="ARBA00023136"/>
    </source>
</evidence>
<dbReference type="PANTHER" id="PTHR30250:SF10">
    <property type="entry name" value="LIPOPOLYSACCHARIDE BIOSYNTHESIS PROTEIN WZXC"/>
    <property type="match status" value="1"/>
</dbReference>
<evidence type="ECO:0000256" key="3">
    <source>
        <dbReference type="ARBA" id="ARBA00022475"/>
    </source>
</evidence>
<evidence type="ECO:0000313" key="9">
    <source>
        <dbReference type="Proteomes" id="UP000214720"/>
    </source>
</evidence>
<organism evidence="8 9">
    <name type="scientific">Caballeronia sordidicola</name>
    <name type="common">Burkholderia sordidicola</name>
    <dbReference type="NCBI Taxonomy" id="196367"/>
    <lineage>
        <taxon>Bacteria</taxon>
        <taxon>Pseudomonadati</taxon>
        <taxon>Pseudomonadota</taxon>
        <taxon>Betaproteobacteria</taxon>
        <taxon>Burkholderiales</taxon>
        <taxon>Burkholderiaceae</taxon>
        <taxon>Caballeronia</taxon>
    </lineage>
</organism>
<feature type="transmembrane region" description="Helical" evidence="7">
    <location>
        <begin position="382"/>
        <end position="402"/>
    </location>
</feature>
<comment type="subcellular location">
    <subcellularLocation>
        <location evidence="1">Cell membrane</location>
        <topology evidence="1">Multi-pass membrane protein</topology>
    </subcellularLocation>
</comment>